<feature type="region of interest" description="Disordered" evidence="7">
    <location>
        <begin position="1"/>
        <end position="47"/>
    </location>
</feature>
<dbReference type="SUPFAM" id="SSF52949">
    <property type="entry name" value="Macro domain-like"/>
    <property type="match status" value="1"/>
</dbReference>
<feature type="compositionally biased region" description="Basic and acidic residues" evidence="7">
    <location>
        <begin position="701"/>
        <end position="720"/>
    </location>
</feature>
<dbReference type="Gene3D" id="3.40.50.300">
    <property type="entry name" value="P-loop containing nucleotide triphosphate hydrolases"/>
    <property type="match status" value="1"/>
</dbReference>
<dbReference type="GO" id="GO:0016787">
    <property type="term" value="F:hydrolase activity"/>
    <property type="evidence" value="ECO:0007669"/>
    <property type="project" value="UniProtKB-KW"/>
</dbReference>
<dbReference type="PROSITE" id="PS51192">
    <property type="entry name" value="HELICASE_ATP_BIND_1"/>
    <property type="match status" value="1"/>
</dbReference>
<feature type="domain" description="Helicase ATP-binding" evidence="9">
    <location>
        <begin position="89"/>
        <end position="286"/>
    </location>
</feature>
<dbReference type="InterPro" id="IPR027417">
    <property type="entry name" value="P-loop_NTPase"/>
</dbReference>
<evidence type="ECO:0000256" key="7">
    <source>
        <dbReference type="SAM" id="MobiDB-lite"/>
    </source>
</evidence>
<evidence type="ECO:0000256" key="2">
    <source>
        <dbReference type="ARBA" id="ARBA00007025"/>
    </source>
</evidence>
<feature type="domain" description="Helicase C-terminal" evidence="10">
    <location>
        <begin position="434"/>
        <end position="608"/>
    </location>
</feature>
<sequence length="1158" mass="125636">MSYFVRPVKRDEDYDSDDERRRRKRGRREQNLGLSLNGQSTGSPPDTLPDLAKYVSKLFPRMAPSSPPTAPGVKRVLQSFQKEGVAWMNRALTCGVGVVLADEMGLGKTTQAIAAFLSACPLPPADVGKSRPKLLVAAPLSVVPSWLEEFSAVVDLPATGLIVRRYGGSREERESFVCSVEASIAKLPMDGSPAAGPQREFHQFFVDVIITTPEYLLTDSWFLAHLHFDMIIFDEAHRLKNAQSKLYERLLQQYLPHIPRKLLLTGTPLSNSPIELWNLIRLANPVLCSGCTALNGIDASSGEEFSRAAVEKLLTEDEGHVQALKQLSETLLLRRLKVDVLQGLPPMTEVVLRIPLSPLQLSLYSGILKNDVALLGSIFSSSSSSSGGGGKLSLLNTLMQLRKCCNHPYMFTGVEPEPFVIGEHLVLHSGKMVVLDKLLATLQREGHRALLFSQYTYTLDIIQDYLEYRNWSFVRLDGSVRGEDRESAVQTFQRSLTSKKENNSSAAESPFVFLLSTRAGGVGLTLTAADTVIFFDSDWNPQMDLQAQQRAHRIGQTKPVTVYRLCASNTVEEGILAVAAKKRKLASDFIEHASSSDDGAKLSASELKDMVRLAVARLPKCSGDAAGGSAELQWSKFASNLSIPDLLAVASASIATDLVSSLKDDADQEAFNVALESLRTEAAASRKALHRRSGEDDEEDTHGAGDRSSDSSLYERKRTTESERLVKMQKSWGKASYFTSALPLTADVYRAVAIPSVTTTATDECNAAKLSIIEQSMLHHVRLACGDAETESLTKTIAANSCLIDKIAIGESGEAAPEEGMDDAVAAEEHGAPVEHIRGDLFTPVTDSKNPPPLRLIIIPVNNGGTWGTGRLFSTALSKAPSVSAQYSSAKDNSDLRLGDAHVMFTPGAPFGVQIVLAVIQRSSTAGHSSGGEVDMKALDMVMRRVETYSQICCKEWKVASSTTLHFPLFNALSKEAAYALDKILAKHTGGGWKRCYMYHAAKRGCPIGAVDRSPRVAAAAIPPVASPGTGDRPIAKKRDRHDSPGSWPEILAQRLPAPGWSLAEAAKTSIFIFASPSVSASSTERIALTKSILALGGVFATLAEAYQYLLEGESPNTFVIITNATSDDTALSPELSHFVLQYPTVLVVEESWLISYS</sequence>
<evidence type="ECO:0000259" key="10">
    <source>
        <dbReference type="PROSITE" id="PS51194"/>
    </source>
</evidence>
<evidence type="ECO:0000259" key="9">
    <source>
        <dbReference type="PROSITE" id="PS51192"/>
    </source>
</evidence>
<keyword evidence="5" id="KW-0067">ATP-binding</keyword>
<dbReference type="OrthoDB" id="5857104at2759"/>
<evidence type="ECO:0000256" key="3">
    <source>
        <dbReference type="ARBA" id="ARBA00022741"/>
    </source>
</evidence>
<dbReference type="InterPro" id="IPR000330">
    <property type="entry name" value="SNF2_N"/>
</dbReference>
<dbReference type="InterPro" id="IPR001650">
    <property type="entry name" value="Helicase_C-like"/>
</dbReference>
<accession>A0A0S4JIZ6</accession>
<name>A0A0S4JIZ6_BODSA</name>
<feature type="compositionally biased region" description="Basic and acidic residues" evidence="7">
    <location>
        <begin position="1034"/>
        <end position="1044"/>
    </location>
</feature>
<dbReference type="InterPro" id="IPR031053">
    <property type="entry name" value="ALC1"/>
</dbReference>
<keyword evidence="12" id="KW-1185">Reference proteome</keyword>
<dbReference type="VEuPathDB" id="TriTrypDB:BSAL_32360"/>
<protein>
    <submittedName>
        <fullName evidence="11">Chromodomain helicase dna binding protein 1, putative</fullName>
    </submittedName>
</protein>
<dbReference type="GO" id="GO:0003678">
    <property type="term" value="F:DNA helicase activity"/>
    <property type="evidence" value="ECO:0007669"/>
    <property type="project" value="InterPro"/>
</dbReference>
<feature type="region of interest" description="Disordered" evidence="7">
    <location>
        <begin position="1023"/>
        <end position="1046"/>
    </location>
</feature>
<dbReference type="EMBL" id="CYKH01001931">
    <property type="protein sequence ID" value="CUG91492.1"/>
    <property type="molecule type" value="Genomic_DNA"/>
</dbReference>
<keyword evidence="4" id="KW-0378">Hydrolase</keyword>
<evidence type="ECO:0000256" key="1">
    <source>
        <dbReference type="ARBA" id="ARBA00004123"/>
    </source>
</evidence>
<dbReference type="CDD" id="cd17919">
    <property type="entry name" value="DEXHc_Snf"/>
    <property type="match status" value="1"/>
</dbReference>
<dbReference type="GO" id="GO:0005634">
    <property type="term" value="C:nucleus"/>
    <property type="evidence" value="ECO:0007669"/>
    <property type="project" value="UniProtKB-SubCell"/>
</dbReference>
<evidence type="ECO:0000256" key="4">
    <source>
        <dbReference type="ARBA" id="ARBA00022801"/>
    </source>
</evidence>
<evidence type="ECO:0000313" key="12">
    <source>
        <dbReference type="Proteomes" id="UP000051952"/>
    </source>
</evidence>
<dbReference type="InterPro" id="IPR001357">
    <property type="entry name" value="BRCT_dom"/>
</dbReference>
<dbReference type="InterPro" id="IPR014001">
    <property type="entry name" value="Helicase_ATP-bd"/>
</dbReference>
<evidence type="ECO:0000256" key="5">
    <source>
        <dbReference type="ARBA" id="ARBA00022840"/>
    </source>
</evidence>
<comment type="similarity">
    <text evidence="2">Belongs to the SNF2/RAD54 helicase family.</text>
</comment>
<evidence type="ECO:0000259" key="8">
    <source>
        <dbReference type="PROSITE" id="PS50172"/>
    </source>
</evidence>
<dbReference type="SMART" id="SM00487">
    <property type="entry name" value="DEXDc"/>
    <property type="match status" value="1"/>
</dbReference>
<keyword evidence="6" id="KW-0539">Nucleus</keyword>
<feature type="region of interest" description="Disordered" evidence="7">
    <location>
        <begin position="686"/>
        <end position="720"/>
    </location>
</feature>
<dbReference type="Pfam" id="PF00271">
    <property type="entry name" value="Helicase_C"/>
    <property type="match status" value="1"/>
</dbReference>
<reference evidence="12" key="1">
    <citation type="submission" date="2015-09" db="EMBL/GenBank/DDBJ databases">
        <authorList>
            <consortium name="Pathogen Informatics"/>
        </authorList>
    </citation>
    <scope>NUCLEOTIDE SEQUENCE [LARGE SCALE GENOMIC DNA]</scope>
    <source>
        <strain evidence="12">Lake Konstanz</strain>
    </source>
</reference>
<dbReference type="PROSITE" id="PS50172">
    <property type="entry name" value="BRCT"/>
    <property type="match status" value="1"/>
</dbReference>
<dbReference type="CDD" id="cd18793">
    <property type="entry name" value="SF2_C_SNF"/>
    <property type="match status" value="1"/>
</dbReference>
<dbReference type="PANTHER" id="PTHR47157:SF1">
    <property type="entry name" value="CHROMODOMAIN-HELICASE-DNA-BINDING PROTEIN 1-LIKE"/>
    <property type="match status" value="1"/>
</dbReference>
<dbReference type="AlphaFoldDB" id="A0A0S4JIZ6"/>
<evidence type="ECO:0000313" key="11">
    <source>
        <dbReference type="EMBL" id="CUG91492.1"/>
    </source>
</evidence>
<keyword evidence="3" id="KW-0547">Nucleotide-binding</keyword>
<dbReference type="Pfam" id="PF00176">
    <property type="entry name" value="SNF2-rel_dom"/>
    <property type="match status" value="1"/>
</dbReference>
<dbReference type="SMART" id="SM00490">
    <property type="entry name" value="HELICc"/>
    <property type="match status" value="1"/>
</dbReference>
<dbReference type="InterPro" id="IPR049730">
    <property type="entry name" value="SNF2/RAD54-like_C"/>
</dbReference>
<dbReference type="PROSITE" id="PS51194">
    <property type="entry name" value="HELICASE_CTER"/>
    <property type="match status" value="1"/>
</dbReference>
<dbReference type="PANTHER" id="PTHR47157">
    <property type="entry name" value="CHROMODOMAIN-HELICASE-DNA-BINDING PROTEIN 1-LIKE"/>
    <property type="match status" value="1"/>
</dbReference>
<dbReference type="GO" id="GO:0006281">
    <property type="term" value="P:DNA repair"/>
    <property type="evidence" value="ECO:0007669"/>
    <property type="project" value="InterPro"/>
</dbReference>
<dbReference type="InterPro" id="IPR043472">
    <property type="entry name" value="Macro_dom-like"/>
</dbReference>
<dbReference type="Proteomes" id="UP000051952">
    <property type="component" value="Unassembled WGS sequence"/>
</dbReference>
<feature type="compositionally biased region" description="Polar residues" evidence="7">
    <location>
        <begin position="32"/>
        <end position="44"/>
    </location>
</feature>
<gene>
    <name evidence="11" type="ORF">BSAL_32360</name>
</gene>
<feature type="domain" description="BRCT" evidence="8">
    <location>
        <begin position="1069"/>
        <end position="1158"/>
    </location>
</feature>
<comment type="subcellular location">
    <subcellularLocation>
        <location evidence="1">Nucleus</location>
    </subcellularLocation>
</comment>
<organism evidence="11 12">
    <name type="scientific">Bodo saltans</name>
    <name type="common">Flagellated protozoan</name>
    <dbReference type="NCBI Taxonomy" id="75058"/>
    <lineage>
        <taxon>Eukaryota</taxon>
        <taxon>Discoba</taxon>
        <taxon>Euglenozoa</taxon>
        <taxon>Kinetoplastea</taxon>
        <taxon>Metakinetoplastina</taxon>
        <taxon>Eubodonida</taxon>
        <taxon>Bodonidae</taxon>
        <taxon>Bodo</taxon>
    </lineage>
</organism>
<proteinExistence type="inferred from homology"/>
<dbReference type="Gene3D" id="3.40.50.10810">
    <property type="entry name" value="Tandem AAA-ATPase domain"/>
    <property type="match status" value="1"/>
</dbReference>
<evidence type="ECO:0000256" key="6">
    <source>
        <dbReference type="ARBA" id="ARBA00023242"/>
    </source>
</evidence>
<dbReference type="SUPFAM" id="SSF52540">
    <property type="entry name" value="P-loop containing nucleoside triphosphate hydrolases"/>
    <property type="match status" value="2"/>
</dbReference>
<dbReference type="Gene3D" id="3.40.220.10">
    <property type="entry name" value="Leucine Aminopeptidase, subunit E, domain 1"/>
    <property type="match status" value="1"/>
</dbReference>
<dbReference type="InterPro" id="IPR038718">
    <property type="entry name" value="SNF2-like_sf"/>
</dbReference>
<dbReference type="GO" id="GO:0006338">
    <property type="term" value="P:chromatin remodeling"/>
    <property type="evidence" value="ECO:0007669"/>
    <property type="project" value="InterPro"/>
</dbReference>
<dbReference type="GO" id="GO:0005524">
    <property type="term" value="F:ATP binding"/>
    <property type="evidence" value="ECO:0007669"/>
    <property type="project" value="UniProtKB-KW"/>
</dbReference>